<dbReference type="Pfam" id="PF14335">
    <property type="entry name" value="DUF4391"/>
    <property type="match status" value="1"/>
</dbReference>
<protein>
    <recommendedName>
        <fullName evidence="3">DUF4391 domain-containing protein</fullName>
    </recommendedName>
</protein>
<dbReference type="InterPro" id="IPR025503">
    <property type="entry name" value="DUF4391"/>
</dbReference>
<dbReference type="EMBL" id="CAACVI010000016">
    <property type="protein sequence ID" value="VEN74036.1"/>
    <property type="molecule type" value="Genomic_DNA"/>
</dbReference>
<evidence type="ECO:0000313" key="2">
    <source>
        <dbReference type="EMBL" id="VEN74036.1"/>
    </source>
</evidence>
<feature type="coiled-coil region" evidence="1">
    <location>
        <begin position="167"/>
        <end position="194"/>
    </location>
</feature>
<evidence type="ECO:0000256" key="1">
    <source>
        <dbReference type="SAM" id="Coils"/>
    </source>
</evidence>
<keyword evidence="1" id="KW-0175">Coiled coil</keyword>
<proteinExistence type="predicted"/>
<accession>A0A484HKD1</accession>
<dbReference type="AlphaFoldDB" id="A0A484HKD1"/>
<organism evidence="2">
    <name type="scientific">uncultured Desulfobacteraceae bacterium</name>
    <dbReference type="NCBI Taxonomy" id="218296"/>
    <lineage>
        <taxon>Bacteria</taxon>
        <taxon>Pseudomonadati</taxon>
        <taxon>Thermodesulfobacteriota</taxon>
        <taxon>Desulfobacteria</taxon>
        <taxon>Desulfobacterales</taxon>
        <taxon>Desulfobacteraceae</taxon>
        <taxon>environmental samples</taxon>
    </lineage>
</organism>
<evidence type="ECO:0008006" key="3">
    <source>
        <dbReference type="Google" id="ProtNLM"/>
    </source>
</evidence>
<gene>
    <name evidence="2" type="ORF">EPICR_230004</name>
</gene>
<sequence>MMDAGFKLPDSAMVDKFIAKSKFYERAALSSKMQNEFIRKIQKITWKYKLAQDTVGISKTDSVTEIQIFQIELKERDIPKNILKVVDAAIPYPILYQFVYKDEMAYGVTLKGMAGKKSAAARNYYFSAWNQRPDFDFTGIDLEKVCQKIIKAFVHNEARSRGDFAAIIDADNQIRRLEKEIAALRGKIKREKQFNRKVELNKSLLERQKRLQVYKGK</sequence>
<reference evidence="2" key="1">
    <citation type="submission" date="2019-01" db="EMBL/GenBank/DDBJ databases">
        <authorList>
            <consortium name="Genoscope - CEA"/>
            <person name="William W."/>
        </authorList>
    </citation>
    <scope>NUCLEOTIDE SEQUENCE</scope>
    <source>
        <strain evidence="2">CR-1</strain>
    </source>
</reference>
<name>A0A484HKD1_9BACT</name>